<organism evidence="1 2">
    <name type="scientific">Naganishia vaughanmartiniae</name>
    <dbReference type="NCBI Taxonomy" id="1424756"/>
    <lineage>
        <taxon>Eukaryota</taxon>
        <taxon>Fungi</taxon>
        <taxon>Dikarya</taxon>
        <taxon>Basidiomycota</taxon>
        <taxon>Agaricomycotina</taxon>
        <taxon>Tremellomycetes</taxon>
        <taxon>Filobasidiales</taxon>
        <taxon>Filobasidiaceae</taxon>
        <taxon>Naganishia</taxon>
    </lineage>
</organism>
<protein>
    <submittedName>
        <fullName evidence="1">Uncharacterized protein</fullName>
    </submittedName>
</protein>
<proteinExistence type="predicted"/>
<evidence type="ECO:0000313" key="2">
    <source>
        <dbReference type="Proteomes" id="UP001243375"/>
    </source>
</evidence>
<accession>A0ACC2XQE3</accession>
<name>A0ACC2XQE3_9TREE</name>
<sequence>MPQSTTTTNPPIHGLLVLGGQSTRMGRDKAFLDFPATSTSTTTTTPPRPVYLHLLDLLHQACPAGVYISHNATQLETLTNASPLLPPRTVLVQDDPRIISAGIGGPAVGLLSAHFAERGATFLVLAVDFPLVTVDALRDLLERYTPPVTCYLHTSDNHPEPLLSIWASDALDELQENAMGQRKKTGPCWTARRIWARMGVETTGGDGKAMVDGDHVVMPREEQWLFNTNNPEEWERAIRILSGRTSP</sequence>
<dbReference type="EMBL" id="JASBWU010000001">
    <property type="protein sequence ID" value="KAJ9125487.1"/>
    <property type="molecule type" value="Genomic_DNA"/>
</dbReference>
<gene>
    <name evidence="1" type="ORF">QFC22_000448</name>
</gene>
<reference evidence="1" key="1">
    <citation type="submission" date="2023-04" db="EMBL/GenBank/DDBJ databases">
        <title>Draft Genome sequencing of Naganishia species isolated from polar environments using Oxford Nanopore Technology.</title>
        <authorList>
            <person name="Leo P."/>
            <person name="Venkateswaran K."/>
        </authorList>
    </citation>
    <scope>NUCLEOTIDE SEQUENCE</scope>
    <source>
        <strain evidence="1">MNA-CCFEE 5425</strain>
    </source>
</reference>
<evidence type="ECO:0000313" key="1">
    <source>
        <dbReference type="EMBL" id="KAJ9125487.1"/>
    </source>
</evidence>
<comment type="caution">
    <text evidence="1">The sequence shown here is derived from an EMBL/GenBank/DDBJ whole genome shotgun (WGS) entry which is preliminary data.</text>
</comment>
<dbReference type="Proteomes" id="UP001243375">
    <property type="component" value="Unassembled WGS sequence"/>
</dbReference>
<keyword evidence="2" id="KW-1185">Reference proteome</keyword>